<evidence type="ECO:0000313" key="2">
    <source>
        <dbReference type="Proteomes" id="UP000479190"/>
    </source>
</evidence>
<keyword evidence="2" id="KW-1185">Reference proteome</keyword>
<proteinExistence type="predicted"/>
<dbReference type="Proteomes" id="UP000479190">
    <property type="component" value="Unassembled WGS sequence"/>
</dbReference>
<accession>A0A6H5IRJ6</accession>
<evidence type="ECO:0000313" key="1">
    <source>
        <dbReference type="EMBL" id="CAB0040079.1"/>
    </source>
</evidence>
<name>A0A6H5IRJ6_9HYME</name>
<gene>
    <name evidence="1" type="ORF">TBRA_LOCUS11813</name>
</gene>
<protein>
    <submittedName>
        <fullName evidence="1">Uncharacterized protein</fullName>
    </submittedName>
</protein>
<sequence length="75" mass="8531">MSRTSKSKMLSLWLGLCYSRKLSFLYRNACKTRFHTEEQQNGLDQAALPDAQQHGPVQVRGVDGRALLCHQLRQG</sequence>
<reference evidence="1 2" key="1">
    <citation type="submission" date="2020-02" db="EMBL/GenBank/DDBJ databases">
        <authorList>
            <person name="Ferguson B K."/>
        </authorList>
    </citation>
    <scope>NUCLEOTIDE SEQUENCE [LARGE SCALE GENOMIC DNA]</scope>
</reference>
<dbReference type="AlphaFoldDB" id="A0A6H5IRJ6"/>
<dbReference type="EMBL" id="CADCXV010001000">
    <property type="protein sequence ID" value="CAB0040079.1"/>
    <property type="molecule type" value="Genomic_DNA"/>
</dbReference>
<organism evidence="1 2">
    <name type="scientific">Trichogramma brassicae</name>
    <dbReference type="NCBI Taxonomy" id="86971"/>
    <lineage>
        <taxon>Eukaryota</taxon>
        <taxon>Metazoa</taxon>
        <taxon>Ecdysozoa</taxon>
        <taxon>Arthropoda</taxon>
        <taxon>Hexapoda</taxon>
        <taxon>Insecta</taxon>
        <taxon>Pterygota</taxon>
        <taxon>Neoptera</taxon>
        <taxon>Endopterygota</taxon>
        <taxon>Hymenoptera</taxon>
        <taxon>Apocrita</taxon>
        <taxon>Proctotrupomorpha</taxon>
        <taxon>Chalcidoidea</taxon>
        <taxon>Trichogrammatidae</taxon>
        <taxon>Trichogramma</taxon>
    </lineage>
</organism>